<dbReference type="EMBL" id="VIWV01000001">
    <property type="protein sequence ID" value="TWF84755.1"/>
    <property type="molecule type" value="Genomic_DNA"/>
</dbReference>
<evidence type="ECO:0000256" key="1">
    <source>
        <dbReference type="SAM" id="MobiDB-lite"/>
    </source>
</evidence>
<feature type="region of interest" description="Disordered" evidence="1">
    <location>
        <begin position="137"/>
        <end position="164"/>
    </location>
</feature>
<evidence type="ECO:0000313" key="2">
    <source>
        <dbReference type="EMBL" id="TWF84755.1"/>
    </source>
</evidence>
<feature type="compositionally biased region" description="Low complexity" evidence="1">
    <location>
        <begin position="154"/>
        <end position="164"/>
    </location>
</feature>
<dbReference type="SUPFAM" id="SSF54427">
    <property type="entry name" value="NTF2-like"/>
    <property type="match status" value="1"/>
</dbReference>
<dbReference type="InterPro" id="IPR032710">
    <property type="entry name" value="NTF2-like_dom_sf"/>
</dbReference>
<reference evidence="2 3" key="1">
    <citation type="submission" date="2019-06" db="EMBL/GenBank/DDBJ databases">
        <title>Sequencing the genomes of 1000 actinobacteria strains.</title>
        <authorList>
            <person name="Klenk H.-P."/>
        </authorList>
    </citation>
    <scope>NUCLEOTIDE SEQUENCE [LARGE SCALE GENOMIC DNA]</scope>
    <source>
        <strain evidence="2 3">DSM 41695</strain>
    </source>
</reference>
<gene>
    <name evidence="2" type="ORF">FHX78_111691</name>
</gene>
<name>A0A561TCB4_9ACTN</name>
<dbReference type="OrthoDB" id="9182871at2"/>
<dbReference type="InterPro" id="IPR009959">
    <property type="entry name" value="Cyclase_SnoaL-like"/>
</dbReference>
<dbReference type="PANTHER" id="PTHR38436">
    <property type="entry name" value="POLYKETIDE CYCLASE SNOAL-LIKE DOMAIN"/>
    <property type="match status" value="1"/>
</dbReference>
<keyword evidence="2" id="KW-0413">Isomerase</keyword>
<accession>A0A561TCB4</accession>
<keyword evidence="3" id="KW-1185">Reference proteome</keyword>
<sequence>MTEHHTRLAHAFVTMVNERDADAVDDLLVEDYIDHNVLIAPGREGNRAFWKEFFAAFPDVTAAAEDVIASGDRVVGRYSYEGTHLGPFMGIEPTGRRISMHTIDIWRVEEGRFAEHWDEINLYQLLQQLGVLPETGAETETGAGTETGTGTEAGAGIRAEATAA</sequence>
<evidence type="ECO:0000313" key="3">
    <source>
        <dbReference type="Proteomes" id="UP000316603"/>
    </source>
</evidence>
<dbReference type="GO" id="GO:0030638">
    <property type="term" value="P:polyketide metabolic process"/>
    <property type="evidence" value="ECO:0007669"/>
    <property type="project" value="InterPro"/>
</dbReference>
<dbReference type="Gene3D" id="3.10.450.50">
    <property type="match status" value="1"/>
</dbReference>
<organism evidence="2 3">
    <name type="scientific">Streptomyces capillispiralis</name>
    <dbReference type="NCBI Taxonomy" id="68182"/>
    <lineage>
        <taxon>Bacteria</taxon>
        <taxon>Bacillati</taxon>
        <taxon>Actinomycetota</taxon>
        <taxon>Actinomycetes</taxon>
        <taxon>Kitasatosporales</taxon>
        <taxon>Streptomycetaceae</taxon>
        <taxon>Streptomyces</taxon>
    </lineage>
</organism>
<proteinExistence type="predicted"/>
<dbReference type="AlphaFoldDB" id="A0A561TCB4"/>
<dbReference type="Pfam" id="PF07366">
    <property type="entry name" value="SnoaL"/>
    <property type="match status" value="1"/>
</dbReference>
<dbReference type="RefSeq" id="WP_145866832.1">
    <property type="nucleotide sequence ID" value="NZ_BNCE01000043.1"/>
</dbReference>
<protein>
    <submittedName>
        <fullName evidence="2">Steroid delta-isomerase-like uncharacterized protein</fullName>
    </submittedName>
</protein>
<dbReference type="PANTHER" id="PTHR38436:SF1">
    <property type="entry name" value="ESTER CYCLASE"/>
    <property type="match status" value="1"/>
</dbReference>
<comment type="caution">
    <text evidence="2">The sequence shown here is derived from an EMBL/GenBank/DDBJ whole genome shotgun (WGS) entry which is preliminary data.</text>
</comment>
<dbReference type="Proteomes" id="UP000316603">
    <property type="component" value="Unassembled WGS sequence"/>
</dbReference>
<dbReference type="GO" id="GO:0016853">
    <property type="term" value="F:isomerase activity"/>
    <property type="evidence" value="ECO:0007669"/>
    <property type="project" value="UniProtKB-KW"/>
</dbReference>